<name>A0ABW4TT67_9SPHN</name>
<dbReference type="EMBL" id="JBHUGS010000001">
    <property type="protein sequence ID" value="MFD1949860.1"/>
    <property type="molecule type" value="Genomic_DNA"/>
</dbReference>
<organism evidence="1 2">
    <name type="scientific">Sphingomonas arantia</name>
    <dbReference type="NCBI Taxonomy" id="1460676"/>
    <lineage>
        <taxon>Bacteria</taxon>
        <taxon>Pseudomonadati</taxon>
        <taxon>Pseudomonadota</taxon>
        <taxon>Alphaproteobacteria</taxon>
        <taxon>Sphingomonadales</taxon>
        <taxon>Sphingomonadaceae</taxon>
        <taxon>Sphingomonas</taxon>
    </lineage>
</organism>
<sequence length="120" mass="13813">MANYWVVGATVSDQDMSDDFITRGFWFGDRDSAQDVIANIVVGDRLAIKSMLGQGSKEVWIKAIGVVTNCNTFNAMPFKFFYVNWIDVRAENRRSPFHNFSNTIRNLDSQHELVKEIFRI</sequence>
<gene>
    <name evidence="1" type="ORF">ACFSGX_03635</name>
</gene>
<reference evidence="2" key="1">
    <citation type="journal article" date="2019" name="Int. J. Syst. Evol. Microbiol.">
        <title>The Global Catalogue of Microorganisms (GCM) 10K type strain sequencing project: providing services to taxonomists for standard genome sequencing and annotation.</title>
        <authorList>
            <consortium name="The Broad Institute Genomics Platform"/>
            <consortium name="The Broad Institute Genome Sequencing Center for Infectious Disease"/>
            <person name="Wu L."/>
            <person name="Ma J."/>
        </authorList>
    </citation>
    <scope>NUCLEOTIDE SEQUENCE [LARGE SCALE GENOMIC DNA]</scope>
    <source>
        <strain evidence="2">CGMCC 1.12702</strain>
    </source>
</reference>
<keyword evidence="2" id="KW-1185">Reference proteome</keyword>
<evidence type="ECO:0000313" key="1">
    <source>
        <dbReference type="EMBL" id="MFD1949860.1"/>
    </source>
</evidence>
<dbReference type="RefSeq" id="WP_380927547.1">
    <property type="nucleotide sequence ID" value="NZ_JBHUGS010000001.1"/>
</dbReference>
<proteinExistence type="predicted"/>
<dbReference type="Proteomes" id="UP001597400">
    <property type="component" value="Unassembled WGS sequence"/>
</dbReference>
<evidence type="ECO:0000313" key="2">
    <source>
        <dbReference type="Proteomes" id="UP001597400"/>
    </source>
</evidence>
<accession>A0ABW4TT67</accession>
<protein>
    <submittedName>
        <fullName evidence="1">Uncharacterized protein</fullName>
    </submittedName>
</protein>
<comment type="caution">
    <text evidence="1">The sequence shown here is derived from an EMBL/GenBank/DDBJ whole genome shotgun (WGS) entry which is preliminary data.</text>
</comment>